<dbReference type="Gene3D" id="3.90.1720.10">
    <property type="entry name" value="endopeptidase domain like (from Nostoc punctiforme)"/>
    <property type="match status" value="1"/>
</dbReference>
<comment type="caution">
    <text evidence="7">The sequence shown here is derived from an EMBL/GenBank/DDBJ whole genome shotgun (WGS) entry which is preliminary data.</text>
</comment>
<feature type="compositionally biased region" description="Basic and acidic residues" evidence="5">
    <location>
        <begin position="54"/>
        <end position="67"/>
    </location>
</feature>
<keyword evidence="8" id="KW-1185">Reference proteome</keyword>
<dbReference type="GO" id="GO:0008234">
    <property type="term" value="F:cysteine-type peptidase activity"/>
    <property type="evidence" value="ECO:0007669"/>
    <property type="project" value="UniProtKB-KW"/>
</dbReference>
<evidence type="ECO:0000256" key="2">
    <source>
        <dbReference type="ARBA" id="ARBA00022670"/>
    </source>
</evidence>
<dbReference type="Pfam" id="PF00877">
    <property type="entry name" value="NLPC_P60"/>
    <property type="match status" value="1"/>
</dbReference>
<feature type="compositionally biased region" description="Basic residues" evidence="5">
    <location>
        <begin position="68"/>
        <end position="78"/>
    </location>
</feature>
<evidence type="ECO:0000256" key="5">
    <source>
        <dbReference type="SAM" id="MobiDB-lite"/>
    </source>
</evidence>
<evidence type="ECO:0000256" key="3">
    <source>
        <dbReference type="ARBA" id="ARBA00022801"/>
    </source>
</evidence>
<dbReference type="PROSITE" id="PS51935">
    <property type="entry name" value="NLPC_P60"/>
    <property type="match status" value="1"/>
</dbReference>
<keyword evidence="4" id="KW-0788">Thiol protease</keyword>
<protein>
    <submittedName>
        <fullName evidence="7">Peptidase M23</fullName>
    </submittedName>
</protein>
<evidence type="ECO:0000256" key="4">
    <source>
        <dbReference type="ARBA" id="ARBA00022807"/>
    </source>
</evidence>
<dbReference type="GO" id="GO:0006508">
    <property type="term" value="P:proteolysis"/>
    <property type="evidence" value="ECO:0007669"/>
    <property type="project" value="UniProtKB-KW"/>
</dbReference>
<reference evidence="7 8" key="1">
    <citation type="submission" date="2019-08" db="EMBL/GenBank/DDBJ databases">
        <title>In-depth cultivation of the pig gut microbiome towards novel bacterial diversity and tailored functional studies.</title>
        <authorList>
            <person name="Wylensek D."/>
            <person name="Hitch T.C.A."/>
            <person name="Clavel T."/>
        </authorList>
    </citation>
    <scope>NUCLEOTIDE SEQUENCE [LARGE SCALE GENOMIC DNA]</scope>
    <source>
        <strain evidence="7 8">WCA-389-WT-23B</strain>
    </source>
</reference>
<evidence type="ECO:0000256" key="1">
    <source>
        <dbReference type="ARBA" id="ARBA00007074"/>
    </source>
</evidence>
<dbReference type="Proteomes" id="UP000436047">
    <property type="component" value="Unassembled WGS sequence"/>
</dbReference>
<keyword evidence="3" id="KW-0378">Hydrolase</keyword>
<evidence type="ECO:0000313" key="8">
    <source>
        <dbReference type="Proteomes" id="UP000436047"/>
    </source>
</evidence>
<dbReference type="PANTHER" id="PTHR47053:SF5">
    <property type="entry name" value="BIFUNCTIONAL MURAMIDASE_DL-ENDOPEPTIDASE CWLT"/>
    <property type="match status" value="1"/>
</dbReference>
<accession>A0A6N7W755</accession>
<organism evidence="7 8">
    <name type="scientific">Eisenbergiella porci</name>
    <dbReference type="NCBI Taxonomy" id="2652274"/>
    <lineage>
        <taxon>Bacteria</taxon>
        <taxon>Bacillati</taxon>
        <taxon>Bacillota</taxon>
        <taxon>Clostridia</taxon>
        <taxon>Lachnospirales</taxon>
        <taxon>Lachnospiraceae</taxon>
        <taxon>Eisenbergiella</taxon>
    </lineage>
</organism>
<feature type="domain" description="NlpC/P60" evidence="6">
    <location>
        <begin position="474"/>
        <end position="597"/>
    </location>
</feature>
<evidence type="ECO:0000259" key="6">
    <source>
        <dbReference type="PROSITE" id="PS51935"/>
    </source>
</evidence>
<dbReference type="InterPro" id="IPR051202">
    <property type="entry name" value="Peptidase_C40"/>
</dbReference>
<gene>
    <name evidence="7" type="ORF">FYJ45_23510</name>
</gene>
<dbReference type="EMBL" id="VUMI01000055">
    <property type="protein sequence ID" value="MSS91096.1"/>
    <property type="molecule type" value="Genomic_DNA"/>
</dbReference>
<proteinExistence type="inferred from homology"/>
<dbReference type="InterPro" id="IPR000064">
    <property type="entry name" value="NLP_P60_dom"/>
</dbReference>
<dbReference type="SUPFAM" id="SSF54001">
    <property type="entry name" value="Cysteine proteinases"/>
    <property type="match status" value="1"/>
</dbReference>
<dbReference type="InterPro" id="IPR038765">
    <property type="entry name" value="Papain-like_cys_pep_sf"/>
</dbReference>
<evidence type="ECO:0000313" key="7">
    <source>
        <dbReference type="EMBL" id="MSS91096.1"/>
    </source>
</evidence>
<comment type="similarity">
    <text evidence="1">Belongs to the peptidase C40 family.</text>
</comment>
<sequence length="597" mass="66521">MCPAFPAIWLSMASWSPCWKKSLTVSGLSKQNNPRLQFTDAEREDSRLKEHIRKADKAADKAEEARAKIPKKKKKVKKRTVDPATGKKTARLRFEEVDQPAPASKLTHAVTAAPGQALVVQMHRKIGETEEDNVGVESAHRLEETAEGGAHLAASAHRSQKLRPYRAAARAEKKLEKANVNALYQKAMQDDPASFSNPLSRWQQKQAIKKQYAAAKRTGQTAGTAAKAADNTAKAAKKTAEETKKAGSFVWRHRRGFGIAIALFLILCFFLNSLSSCSILLEGGMSGLAGSTYPSRDEDMLGAEAAYAQMEAELQYEIDHYESLHSGYDEYHYDLDEIKHDPYVLISILTAYHQGEWTLSEVQGTLAMLFDRQYMLTENVVVETRYRTETSTDPETGEETSEEVPYDYYICYVTLENFDLSHLPVYIMGEEQVSMYAVYMATLGNRPDLFAGNPNASTREDYLDYDVPPEALEDEVFAAMLKEAEKYLGYPYVWGGSNPSTSFDCSGFVSWVINHSGWNMGRLGAQGLCDICTPVSSSNARPGDLIFFKGTYDTPGVSHVGIYVGDGMMIHCGNPISYASINTSYWQQHFYTFGRLP</sequence>
<feature type="region of interest" description="Disordered" evidence="5">
    <location>
        <begin position="54"/>
        <end position="84"/>
    </location>
</feature>
<name>A0A6N7W755_9FIRM</name>
<dbReference type="AlphaFoldDB" id="A0A6N7W755"/>
<dbReference type="NCBIfam" id="NF045974">
    <property type="entry name" value="conju_CD1108"/>
    <property type="match status" value="1"/>
</dbReference>
<dbReference type="PANTHER" id="PTHR47053">
    <property type="entry name" value="MUREIN DD-ENDOPEPTIDASE MEPH-RELATED"/>
    <property type="match status" value="1"/>
</dbReference>
<keyword evidence="2" id="KW-0645">Protease</keyword>